<evidence type="ECO:0000256" key="1">
    <source>
        <dbReference type="ARBA" id="ARBA00043985"/>
    </source>
</evidence>
<feature type="coiled-coil region" evidence="2">
    <location>
        <begin position="115"/>
        <end position="149"/>
    </location>
</feature>
<reference evidence="4 5" key="1">
    <citation type="submission" date="2018-02" db="EMBL/GenBank/DDBJ databases">
        <authorList>
            <person name="Cohen D.B."/>
            <person name="Kent A.D."/>
        </authorList>
    </citation>
    <scope>NUCLEOTIDE SEQUENCE [LARGE SCALE GENOMIC DNA]</scope>
    <source>
        <strain evidence="4 5">ULC007</strain>
    </source>
</reference>
<dbReference type="PANTHER" id="PTHR31088:SF6">
    <property type="entry name" value="PHAGE SHOCK PROTEIN A"/>
    <property type="match status" value="1"/>
</dbReference>
<organism evidence="4 5">
    <name type="scientific">Phormidesmis priestleyi ULC007</name>
    <dbReference type="NCBI Taxonomy" id="1920490"/>
    <lineage>
        <taxon>Bacteria</taxon>
        <taxon>Bacillati</taxon>
        <taxon>Cyanobacteriota</taxon>
        <taxon>Cyanophyceae</taxon>
        <taxon>Leptolyngbyales</taxon>
        <taxon>Leptolyngbyaceae</taxon>
        <taxon>Phormidesmis</taxon>
    </lineage>
</organism>
<dbReference type="OrthoDB" id="9779630at2"/>
<dbReference type="STRING" id="1920490.GCA_001895925_03719"/>
<dbReference type="EMBL" id="PVWG01000007">
    <property type="protein sequence ID" value="PSB20164.1"/>
    <property type="molecule type" value="Genomic_DNA"/>
</dbReference>
<sequence>MGLFDRISRVVRSNVNDMVSKAEDPEKILEQAVIDMQEDLVQLRQAVASAIASQKRSEQQYNQAQTQSNNWQQKAQLALQKGDENLAREALLRKKTHADTATTLRTQLDQQVTQVDTLKRSLIALEGKISEAKTKKDMLRARASAAKAQEQLQNTVGNLGTSSAMAAFERMEEKVLTLEARSQAAAELAGADLESQFARLESGDVDLELEAMKAQMLAPGTPQNQAQLPGTAPAETTPQPKTAASPQDQQVVDAELEDLKKQLDQL</sequence>
<name>A0A2T1DIA3_9CYAN</name>
<dbReference type="PANTHER" id="PTHR31088">
    <property type="entry name" value="MEMBRANE-ASSOCIATED PROTEIN VIPP1, CHLOROPLASTIC"/>
    <property type="match status" value="1"/>
</dbReference>
<comment type="caution">
    <text evidence="4">The sequence shown here is derived from an EMBL/GenBank/DDBJ whole genome shotgun (WGS) entry which is preliminary data.</text>
</comment>
<feature type="compositionally biased region" description="Polar residues" evidence="3">
    <location>
        <begin position="221"/>
        <end position="250"/>
    </location>
</feature>
<reference evidence="4 5" key="2">
    <citation type="submission" date="2018-03" db="EMBL/GenBank/DDBJ databases">
        <title>The ancient ancestry and fast evolution of plastids.</title>
        <authorList>
            <person name="Moore K.R."/>
            <person name="Magnabosco C."/>
            <person name="Momper L."/>
            <person name="Gold D.A."/>
            <person name="Bosak T."/>
            <person name="Fournier G.P."/>
        </authorList>
    </citation>
    <scope>NUCLEOTIDE SEQUENCE [LARGE SCALE GENOMIC DNA]</scope>
    <source>
        <strain evidence="4 5">ULC007</strain>
    </source>
</reference>
<dbReference type="InterPro" id="IPR007157">
    <property type="entry name" value="PspA_VIPP1"/>
</dbReference>
<evidence type="ECO:0000313" key="4">
    <source>
        <dbReference type="EMBL" id="PSB20164.1"/>
    </source>
</evidence>
<keyword evidence="5" id="KW-1185">Reference proteome</keyword>
<evidence type="ECO:0000256" key="3">
    <source>
        <dbReference type="SAM" id="MobiDB-lite"/>
    </source>
</evidence>
<gene>
    <name evidence="4" type="ORF">C7B65_08930</name>
</gene>
<feature type="region of interest" description="Disordered" evidence="3">
    <location>
        <begin position="215"/>
        <end position="251"/>
    </location>
</feature>
<dbReference type="RefSeq" id="WP_073070749.1">
    <property type="nucleotide sequence ID" value="NZ_MPPI01000009.1"/>
</dbReference>
<evidence type="ECO:0000313" key="5">
    <source>
        <dbReference type="Proteomes" id="UP000238634"/>
    </source>
</evidence>
<dbReference type="Proteomes" id="UP000238634">
    <property type="component" value="Unassembled WGS sequence"/>
</dbReference>
<accession>A0A2T1DIA3</accession>
<feature type="coiled-coil region" evidence="2">
    <location>
        <begin position="26"/>
        <end position="74"/>
    </location>
</feature>
<evidence type="ECO:0000256" key="2">
    <source>
        <dbReference type="SAM" id="Coils"/>
    </source>
</evidence>
<dbReference type="Pfam" id="PF04012">
    <property type="entry name" value="PspA_IM30"/>
    <property type="match status" value="1"/>
</dbReference>
<proteinExistence type="inferred from homology"/>
<dbReference type="AlphaFoldDB" id="A0A2T1DIA3"/>
<keyword evidence="2" id="KW-0175">Coiled coil</keyword>
<comment type="similarity">
    <text evidence="1">Belongs to the PspA/Vipp/IM30 family.</text>
</comment>
<protein>
    <submittedName>
        <fullName evidence="4">PspA/IM30 family protein</fullName>
    </submittedName>
</protein>